<name>A0ABT0KND9_9GAMM</name>
<reference evidence="4 5" key="1">
    <citation type="submission" date="2022-01" db="EMBL/GenBank/DDBJ databases">
        <title>Whole genome-based taxonomy of the Shewanellaceae.</title>
        <authorList>
            <person name="Martin-Rodriguez A.J."/>
        </authorList>
    </citation>
    <scope>NUCLEOTIDE SEQUENCE [LARGE SCALE GENOMIC DNA]</scope>
    <source>
        <strain evidence="4 5">DSM 24955</strain>
    </source>
</reference>
<gene>
    <name evidence="4" type="ORF">L2737_07235</name>
</gene>
<evidence type="ECO:0000313" key="4">
    <source>
        <dbReference type="EMBL" id="MCL1045119.1"/>
    </source>
</evidence>
<keyword evidence="5" id="KW-1185">Reference proteome</keyword>
<organism evidence="4 5">
    <name type="scientific">Shewanella electrodiphila</name>
    <dbReference type="NCBI Taxonomy" id="934143"/>
    <lineage>
        <taxon>Bacteria</taxon>
        <taxon>Pseudomonadati</taxon>
        <taxon>Pseudomonadota</taxon>
        <taxon>Gammaproteobacteria</taxon>
        <taxon>Alteromonadales</taxon>
        <taxon>Shewanellaceae</taxon>
        <taxon>Shewanella</taxon>
    </lineage>
</organism>
<accession>A0ABT0KND9</accession>
<feature type="chain" id="PRO_5045488123" evidence="2">
    <location>
        <begin position="23"/>
        <end position="944"/>
    </location>
</feature>
<keyword evidence="1" id="KW-0472">Membrane</keyword>
<comment type="caution">
    <text evidence="4">The sequence shown here is derived from an EMBL/GenBank/DDBJ whole genome shotgun (WGS) entry which is preliminary data.</text>
</comment>
<feature type="domain" description="GGDEF" evidence="3">
    <location>
        <begin position="814"/>
        <end position="944"/>
    </location>
</feature>
<evidence type="ECO:0000259" key="3">
    <source>
        <dbReference type="PROSITE" id="PS50887"/>
    </source>
</evidence>
<dbReference type="InterPro" id="IPR029787">
    <property type="entry name" value="Nucleotide_cyclase"/>
</dbReference>
<dbReference type="CDD" id="cd13706">
    <property type="entry name" value="PBP2_HisK_like_1"/>
    <property type="match status" value="1"/>
</dbReference>
<dbReference type="CDD" id="cd01949">
    <property type="entry name" value="GGDEF"/>
    <property type="match status" value="1"/>
</dbReference>
<dbReference type="PROSITE" id="PS50887">
    <property type="entry name" value="GGDEF"/>
    <property type="match status" value="1"/>
</dbReference>
<feature type="transmembrane region" description="Helical" evidence="1">
    <location>
        <begin position="741"/>
        <end position="763"/>
    </location>
</feature>
<dbReference type="NCBIfam" id="TIGR00254">
    <property type="entry name" value="GGDEF"/>
    <property type="match status" value="1"/>
</dbReference>
<dbReference type="CDD" id="cd01007">
    <property type="entry name" value="PBP2_BvgS_HisK_like"/>
    <property type="match status" value="1"/>
</dbReference>
<dbReference type="InterPro" id="IPR001638">
    <property type="entry name" value="Solute-binding_3/MltF_N"/>
</dbReference>
<dbReference type="Gene3D" id="3.30.70.270">
    <property type="match status" value="1"/>
</dbReference>
<dbReference type="PANTHER" id="PTHR46663:SF2">
    <property type="entry name" value="GGDEF DOMAIN-CONTAINING PROTEIN"/>
    <property type="match status" value="1"/>
</dbReference>
<dbReference type="SMART" id="SM00062">
    <property type="entry name" value="PBPb"/>
    <property type="match status" value="3"/>
</dbReference>
<dbReference type="SMART" id="SM00267">
    <property type="entry name" value="GGDEF"/>
    <property type="match status" value="1"/>
</dbReference>
<keyword evidence="2" id="KW-0732">Signal</keyword>
<dbReference type="InterPro" id="IPR000160">
    <property type="entry name" value="GGDEF_dom"/>
</dbReference>
<dbReference type="SUPFAM" id="SSF55073">
    <property type="entry name" value="Nucleotide cyclase"/>
    <property type="match status" value="1"/>
</dbReference>
<evidence type="ECO:0000256" key="2">
    <source>
        <dbReference type="SAM" id="SignalP"/>
    </source>
</evidence>
<proteinExistence type="predicted"/>
<dbReference type="RefSeq" id="WP_248955288.1">
    <property type="nucleotide sequence ID" value="NZ_JAKIKU010000003.1"/>
</dbReference>
<dbReference type="InterPro" id="IPR052163">
    <property type="entry name" value="DGC-Regulatory_Protein"/>
</dbReference>
<dbReference type="Gene3D" id="3.40.190.10">
    <property type="entry name" value="Periplasmic binding protein-like II"/>
    <property type="match status" value="6"/>
</dbReference>
<evidence type="ECO:0000313" key="5">
    <source>
        <dbReference type="Proteomes" id="UP001202134"/>
    </source>
</evidence>
<feature type="signal peptide" evidence="2">
    <location>
        <begin position="1"/>
        <end position="22"/>
    </location>
</feature>
<sequence>MKLISTIFTFFLFTLMTFIVSADENESASVSSLAFPSSLAISMSEDAYPYQFVDDNGNPAGVMVDLWREWASATGVKVSFYPMQWQQSLQSVADGDVDAHIGMAITKERQQLFSYADKVSSLNSYLYLHKDIANKKAISDIRPFKIGIIEGTSHEQDLLAIEPSLTFKYFKTKKALYDAVVAGEIYVFATIQGYNQGIPINLELANNFHISSRILIKEIELAPVVSLLNQSWVSFINEGFKKVSTTHVDEIEKRWFGYRRESNGLLIAMQMNVEPFVDIGLDGLPHGLFVDLWRLWSEKTGISIDFIPSDMNGSIELIKDGHADVHIGYPESEEINTGLNRANHFYSVKSRFFSYNKEIKDISEIDGKRIGLFATSPYIIELRKVLPNAQIRYYDSMEQLIKASRDGDIAGFVAASAYTSHYLLHQKSWSEFYQYNKLDFGTQIYNLTNVEDTELAERIANGFQLISDFEMAKLEQKWLLNKADRTFSTVDKQIYISNKDRKYLDSLGAIKLGYLTQWAPMEYQNELGEFSGINKEVIEIVTEQLGIDIIPVAYQQWDKLNKDLQNGSIHLVGSMANNKNREPALEFTEGYWPSPWAIATTLTQQPLFNLSQYNGKRIGVVKGYNLINILRQQFPGLEIVQVDNTQRGLQAVSSGDVDLFIEQVVTLAYVLNEGEFPDLKMALVADLTEQKSHIGVYPKLKTIIPLLNRAIETIDETKQQQMYQKWVAVDLRSEADKYQKWFKIVLLGLLIISMITFIVFLGNKRLKREITLRKTAEQKIKFVAEHDPVTKLPNRGLLDDRLACAIKAHEREQAKFALLFIDLDKFKNVNDQHGHHIGDALLIHIATALKSVVRKSDTVSRFGGDEFVILLNKVDSSECAIKVADNIINVLSDPLIIEGITLTASASIGIAVYPDDGDDAIAILQMADKKMYKVKKQGGDQRSF</sequence>
<keyword evidence="1" id="KW-1133">Transmembrane helix</keyword>
<dbReference type="Pfam" id="PF00497">
    <property type="entry name" value="SBP_bac_3"/>
    <property type="match status" value="3"/>
</dbReference>
<protein>
    <submittedName>
        <fullName evidence="4">Transporter substrate-binding domain-containing protein</fullName>
    </submittedName>
</protein>
<keyword evidence="1" id="KW-0812">Transmembrane</keyword>
<dbReference type="Pfam" id="PF00990">
    <property type="entry name" value="GGDEF"/>
    <property type="match status" value="1"/>
</dbReference>
<dbReference type="Proteomes" id="UP001202134">
    <property type="component" value="Unassembled WGS sequence"/>
</dbReference>
<dbReference type="SUPFAM" id="SSF53850">
    <property type="entry name" value="Periplasmic binding protein-like II"/>
    <property type="match status" value="3"/>
</dbReference>
<dbReference type="InterPro" id="IPR043128">
    <property type="entry name" value="Rev_trsase/Diguanyl_cyclase"/>
</dbReference>
<dbReference type="EMBL" id="JAKIKU010000003">
    <property type="protein sequence ID" value="MCL1045119.1"/>
    <property type="molecule type" value="Genomic_DNA"/>
</dbReference>
<evidence type="ECO:0000256" key="1">
    <source>
        <dbReference type="SAM" id="Phobius"/>
    </source>
</evidence>
<dbReference type="PANTHER" id="PTHR46663">
    <property type="entry name" value="DIGUANYLATE CYCLASE DGCT-RELATED"/>
    <property type="match status" value="1"/>
</dbReference>